<accession>A0A2U8W8A5</accession>
<evidence type="ECO:0000313" key="2">
    <source>
        <dbReference type="Proteomes" id="UP000245926"/>
    </source>
</evidence>
<sequence>MRPFTRRGPVWEYDGRDHIIGTCSKHSPCALFSQPRLTDIAPYLSFGLLTPADSLASAPPTR</sequence>
<organism evidence="1 2">
    <name type="scientific">Methylobacterium durans</name>
    <dbReference type="NCBI Taxonomy" id="2202825"/>
    <lineage>
        <taxon>Bacteria</taxon>
        <taxon>Pseudomonadati</taxon>
        <taxon>Pseudomonadota</taxon>
        <taxon>Alphaproteobacteria</taxon>
        <taxon>Hyphomicrobiales</taxon>
        <taxon>Methylobacteriaceae</taxon>
        <taxon>Methylobacterium</taxon>
    </lineage>
</organism>
<gene>
    <name evidence="1" type="ORF">DK389_16015</name>
</gene>
<dbReference type="EMBL" id="CP029550">
    <property type="protein sequence ID" value="AWN41740.1"/>
    <property type="molecule type" value="Genomic_DNA"/>
</dbReference>
<protein>
    <submittedName>
        <fullName evidence="1">Uncharacterized protein</fullName>
    </submittedName>
</protein>
<dbReference type="KEGG" id="mets:DK389_16015"/>
<proteinExistence type="predicted"/>
<name>A0A2U8W8A5_9HYPH</name>
<evidence type="ECO:0000313" key="1">
    <source>
        <dbReference type="EMBL" id="AWN41740.1"/>
    </source>
</evidence>
<reference evidence="2" key="1">
    <citation type="submission" date="2018-05" db="EMBL/GenBank/DDBJ databases">
        <title>Complete Genome Sequence of Methylobacterium sp. 17SD2-17.</title>
        <authorList>
            <person name="Srinivasan S."/>
        </authorList>
    </citation>
    <scope>NUCLEOTIDE SEQUENCE [LARGE SCALE GENOMIC DNA]</scope>
    <source>
        <strain evidence="2">17SD2-17</strain>
    </source>
</reference>
<dbReference type="AlphaFoldDB" id="A0A2U8W8A5"/>
<dbReference type="Proteomes" id="UP000245926">
    <property type="component" value="Chromosome"/>
</dbReference>
<keyword evidence="2" id="KW-1185">Reference proteome</keyword>